<dbReference type="InterPro" id="IPR000182">
    <property type="entry name" value="GNAT_dom"/>
</dbReference>
<sequence>MNIRNMKIEDYYEVYQLWQKCGISLGKSDSKEEIQKFIFMNPETSMVGTIDNKIIGCVLGGYDGRRGLIHHLAVHPDYQGNDYGTILMECLENKFKENGVVKVSFWVQNSNIGVVDFYEKLGYELRKDIVTISKVL</sequence>
<dbReference type="InterPro" id="IPR017255">
    <property type="entry name" value="AcTrfase_GNAT_prd"/>
</dbReference>
<organism evidence="4 5">
    <name type="scientific">Clostridium omnivorum</name>
    <dbReference type="NCBI Taxonomy" id="1604902"/>
    <lineage>
        <taxon>Bacteria</taxon>
        <taxon>Bacillati</taxon>
        <taxon>Bacillota</taxon>
        <taxon>Clostridia</taxon>
        <taxon>Eubacteriales</taxon>
        <taxon>Clostridiaceae</taxon>
        <taxon>Clostridium</taxon>
    </lineage>
</organism>
<evidence type="ECO:0000259" key="3">
    <source>
        <dbReference type="PROSITE" id="PS51186"/>
    </source>
</evidence>
<evidence type="ECO:0000313" key="4">
    <source>
        <dbReference type="EMBL" id="GLC29067.1"/>
    </source>
</evidence>
<comment type="caution">
    <text evidence="4">The sequence shown here is derived from an EMBL/GenBank/DDBJ whole genome shotgun (WGS) entry which is preliminary data.</text>
</comment>
<dbReference type="Proteomes" id="UP001208567">
    <property type="component" value="Unassembled WGS sequence"/>
</dbReference>
<dbReference type="EMBL" id="BRXR01000001">
    <property type="protein sequence ID" value="GLC29067.1"/>
    <property type="molecule type" value="Genomic_DNA"/>
</dbReference>
<protein>
    <submittedName>
        <fullName evidence="4">N-acetyltransferase</fullName>
    </submittedName>
</protein>
<dbReference type="InterPro" id="IPR016181">
    <property type="entry name" value="Acyl_CoA_acyltransferase"/>
</dbReference>
<keyword evidence="2" id="KW-0012">Acyltransferase</keyword>
<dbReference type="Gene3D" id="3.40.630.30">
    <property type="match status" value="1"/>
</dbReference>
<dbReference type="PROSITE" id="PS51186">
    <property type="entry name" value="GNAT"/>
    <property type="match status" value="1"/>
</dbReference>
<accession>A0ABQ5N1K1</accession>
<dbReference type="PIRSF" id="PIRSF037663">
    <property type="entry name" value="Acetyltransf_GNAT_prd"/>
    <property type="match status" value="1"/>
</dbReference>
<proteinExistence type="predicted"/>
<evidence type="ECO:0000256" key="1">
    <source>
        <dbReference type="ARBA" id="ARBA00022679"/>
    </source>
</evidence>
<dbReference type="RefSeq" id="WP_264848346.1">
    <property type="nucleotide sequence ID" value="NZ_BRXR01000001.1"/>
</dbReference>
<dbReference type="InterPro" id="IPR050680">
    <property type="entry name" value="YpeA/RimI_acetyltransf"/>
</dbReference>
<keyword evidence="5" id="KW-1185">Reference proteome</keyword>
<reference evidence="4 5" key="1">
    <citation type="journal article" date="2024" name="Int. J. Syst. Evol. Microbiol.">
        <title>Clostridium omnivorum sp. nov., isolated from anoxic soil under the treatment of reductive soil disinfestation.</title>
        <authorList>
            <person name="Ueki A."/>
            <person name="Tonouchi A."/>
            <person name="Kaku N."/>
            <person name="Honma S."/>
            <person name="Ueki K."/>
        </authorList>
    </citation>
    <scope>NUCLEOTIDE SEQUENCE [LARGE SCALE GENOMIC DNA]</scope>
    <source>
        <strain evidence="4 5">E14</strain>
    </source>
</reference>
<dbReference type="SUPFAM" id="SSF55729">
    <property type="entry name" value="Acyl-CoA N-acyltransferases (Nat)"/>
    <property type="match status" value="1"/>
</dbReference>
<dbReference type="CDD" id="cd04301">
    <property type="entry name" value="NAT_SF"/>
    <property type="match status" value="1"/>
</dbReference>
<evidence type="ECO:0000256" key="2">
    <source>
        <dbReference type="ARBA" id="ARBA00023315"/>
    </source>
</evidence>
<evidence type="ECO:0000313" key="5">
    <source>
        <dbReference type="Proteomes" id="UP001208567"/>
    </source>
</evidence>
<gene>
    <name evidence="4" type="ORF">bsdE14_04770</name>
</gene>
<keyword evidence="1" id="KW-0808">Transferase</keyword>
<name>A0ABQ5N1K1_9CLOT</name>
<dbReference type="Pfam" id="PF00583">
    <property type="entry name" value="Acetyltransf_1"/>
    <property type="match status" value="1"/>
</dbReference>
<feature type="domain" description="N-acetyltransferase" evidence="3">
    <location>
        <begin position="1"/>
        <end position="136"/>
    </location>
</feature>
<dbReference type="PANTHER" id="PTHR43420">
    <property type="entry name" value="ACETYLTRANSFERASE"/>
    <property type="match status" value="1"/>
</dbReference>